<dbReference type="PROSITE" id="PS50943">
    <property type="entry name" value="HTH_CROC1"/>
    <property type="match status" value="1"/>
</dbReference>
<dbReference type="Gene3D" id="1.10.260.40">
    <property type="entry name" value="lambda repressor-like DNA-binding domains"/>
    <property type="match status" value="1"/>
</dbReference>
<dbReference type="Pfam" id="PF15731">
    <property type="entry name" value="MqsA_antitoxin"/>
    <property type="match status" value="1"/>
</dbReference>
<organism evidence="2 3">
    <name type="scientific">Desulfobulbus oligotrophicus</name>
    <dbReference type="NCBI Taxonomy" id="1909699"/>
    <lineage>
        <taxon>Bacteria</taxon>
        <taxon>Pseudomonadati</taxon>
        <taxon>Thermodesulfobacteriota</taxon>
        <taxon>Desulfobulbia</taxon>
        <taxon>Desulfobulbales</taxon>
        <taxon>Desulfobulbaceae</taxon>
        <taxon>Desulfobulbus</taxon>
    </lineage>
</organism>
<dbReference type="Proteomes" id="UP000596092">
    <property type="component" value="Chromosome"/>
</dbReference>
<dbReference type="AlphaFoldDB" id="A0A7T6ARQ6"/>
<gene>
    <name evidence="2" type="ORF">HP555_13320</name>
</gene>
<dbReference type="InterPro" id="IPR022452">
    <property type="entry name" value="MqsA"/>
</dbReference>
<evidence type="ECO:0000313" key="3">
    <source>
        <dbReference type="Proteomes" id="UP000596092"/>
    </source>
</evidence>
<dbReference type="EMBL" id="CP054140">
    <property type="protein sequence ID" value="QQG66772.1"/>
    <property type="molecule type" value="Genomic_DNA"/>
</dbReference>
<dbReference type="InterPro" id="IPR001387">
    <property type="entry name" value="Cro/C1-type_HTH"/>
</dbReference>
<keyword evidence="3" id="KW-1185">Reference proteome</keyword>
<proteinExistence type="predicted"/>
<dbReference type="InterPro" id="IPR032758">
    <property type="entry name" value="MqsA/HigA-2"/>
</dbReference>
<dbReference type="RefSeq" id="WP_199263057.1">
    <property type="nucleotide sequence ID" value="NZ_CP054140.1"/>
</dbReference>
<accession>A0A7T6ARQ6</accession>
<dbReference type="InterPro" id="IPR010982">
    <property type="entry name" value="Lambda_DNA-bd_dom_sf"/>
</dbReference>
<dbReference type="GO" id="GO:0003677">
    <property type="term" value="F:DNA binding"/>
    <property type="evidence" value="ECO:0007669"/>
    <property type="project" value="InterPro"/>
</dbReference>
<dbReference type="KEGG" id="dog:HP555_13320"/>
<evidence type="ECO:0000313" key="2">
    <source>
        <dbReference type="EMBL" id="QQG66772.1"/>
    </source>
</evidence>
<protein>
    <submittedName>
        <fullName evidence="2">Type II toxin-antitoxin system MqsA family antitoxin</fullName>
    </submittedName>
</protein>
<sequence>MKICALCNGPVEVIKDKPYEYTESGLDVVLYGITQYQCTSCGETFAALPKIQDLHKVIGKDICANKKALLKPEEIIFLRKNMHLKAKDMAKILGVNPSVYSRWENGKKTISDPYDRLLRMVYMACTAERSDCNDALTVNLFKNLSSKRKEIEQPSQIILNPQEWLLGDVTASGVS</sequence>
<evidence type="ECO:0000259" key="1">
    <source>
        <dbReference type="PROSITE" id="PS50943"/>
    </source>
</evidence>
<reference evidence="2 3" key="1">
    <citation type="submission" date="2020-05" db="EMBL/GenBank/DDBJ databases">
        <title>Complete genome of Desulfobulbus oligotrophicus.</title>
        <authorList>
            <person name="Podar M."/>
        </authorList>
    </citation>
    <scope>NUCLEOTIDE SEQUENCE [LARGE SCALE GENOMIC DNA]</scope>
    <source>
        <strain evidence="2 3">Prop6</strain>
    </source>
</reference>
<name>A0A7T6ARQ6_9BACT</name>
<dbReference type="NCBIfam" id="TIGR03830">
    <property type="entry name" value="CxxCG_CxxCG_HTH"/>
    <property type="match status" value="1"/>
</dbReference>
<feature type="domain" description="HTH cro/C1-type" evidence="1">
    <location>
        <begin position="75"/>
        <end position="111"/>
    </location>
</feature>
<dbReference type="CDD" id="cd00093">
    <property type="entry name" value="HTH_XRE"/>
    <property type="match status" value="1"/>
</dbReference>
<dbReference type="SUPFAM" id="SSF47413">
    <property type="entry name" value="lambda repressor-like DNA-binding domains"/>
    <property type="match status" value="1"/>
</dbReference>